<comment type="caution">
    <text evidence="1">The sequence shown here is derived from an EMBL/GenBank/DDBJ whole genome shotgun (WGS) entry which is preliminary data.</text>
</comment>
<name>A0A9J5W765_SOLCO</name>
<accession>A0A9J5W765</accession>
<dbReference type="AlphaFoldDB" id="A0A9J5W765"/>
<sequence length="87" mass="10334">MDSTNFFTFASLDRPNASEILCQCQKWRNMKFVQNYFIVEHTLDKGDKMQDMLPEAFEIRPTSSFVDMDTSFDEFTISNQHNRGFYK</sequence>
<dbReference type="Proteomes" id="UP000824120">
    <property type="component" value="Chromosome 12"/>
</dbReference>
<proteinExistence type="predicted"/>
<evidence type="ECO:0000313" key="2">
    <source>
        <dbReference type="Proteomes" id="UP000824120"/>
    </source>
</evidence>
<dbReference type="EMBL" id="JACXVP010000012">
    <property type="protein sequence ID" value="KAG5571183.1"/>
    <property type="molecule type" value="Genomic_DNA"/>
</dbReference>
<organism evidence="1 2">
    <name type="scientific">Solanum commersonii</name>
    <name type="common">Commerson's wild potato</name>
    <name type="synonym">Commerson's nightshade</name>
    <dbReference type="NCBI Taxonomy" id="4109"/>
    <lineage>
        <taxon>Eukaryota</taxon>
        <taxon>Viridiplantae</taxon>
        <taxon>Streptophyta</taxon>
        <taxon>Embryophyta</taxon>
        <taxon>Tracheophyta</taxon>
        <taxon>Spermatophyta</taxon>
        <taxon>Magnoliopsida</taxon>
        <taxon>eudicotyledons</taxon>
        <taxon>Gunneridae</taxon>
        <taxon>Pentapetalae</taxon>
        <taxon>asterids</taxon>
        <taxon>lamiids</taxon>
        <taxon>Solanales</taxon>
        <taxon>Solanaceae</taxon>
        <taxon>Solanoideae</taxon>
        <taxon>Solaneae</taxon>
        <taxon>Solanum</taxon>
    </lineage>
</organism>
<gene>
    <name evidence="1" type="ORF">H5410_060949</name>
</gene>
<reference evidence="1 2" key="1">
    <citation type="submission" date="2020-09" db="EMBL/GenBank/DDBJ databases">
        <title>De no assembly of potato wild relative species, Solanum commersonii.</title>
        <authorList>
            <person name="Cho K."/>
        </authorList>
    </citation>
    <scope>NUCLEOTIDE SEQUENCE [LARGE SCALE GENOMIC DNA]</scope>
    <source>
        <strain evidence="1">LZ3.2</strain>
        <tissue evidence="1">Leaf</tissue>
    </source>
</reference>
<evidence type="ECO:0000313" key="1">
    <source>
        <dbReference type="EMBL" id="KAG5571183.1"/>
    </source>
</evidence>
<dbReference type="OrthoDB" id="1299068at2759"/>
<keyword evidence="2" id="KW-1185">Reference proteome</keyword>
<protein>
    <submittedName>
        <fullName evidence="1">Uncharacterized protein</fullName>
    </submittedName>
</protein>